<dbReference type="Pfam" id="PF00291">
    <property type="entry name" value="PALP"/>
    <property type="match status" value="1"/>
</dbReference>
<evidence type="ECO:0000313" key="4">
    <source>
        <dbReference type="EMBL" id="RAR15587.1"/>
    </source>
</evidence>
<dbReference type="SUPFAM" id="SSF53686">
    <property type="entry name" value="Tryptophan synthase beta subunit-like PLP-dependent enzymes"/>
    <property type="match status" value="1"/>
</dbReference>
<dbReference type="AlphaFoldDB" id="A0A364NEF0"/>
<dbReference type="EC" id="2.5.1.47" evidence="4"/>
<organism evidence="4 5">
    <name type="scientific">Stemphylium lycopersici</name>
    <name type="common">Tomato gray leaf spot disease fungus</name>
    <name type="synonym">Thyrospora lycopersici</name>
    <dbReference type="NCBI Taxonomy" id="183478"/>
    <lineage>
        <taxon>Eukaryota</taxon>
        <taxon>Fungi</taxon>
        <taxon>Dikarya</taxon>
        <taxon>Ascomycota</taxon>
        <taxon>Pezizomycotina</taxon>
        <taxon>Dothideomycetes</taxon>
        <taxon>Pleosporomycetidae</taxon>
        <taxon>Pleosporales</taxon>
        <taxon>Pleosporineae</taxon>
        <taxon>Pleosporaceae</taxon>
        <taxon>Stemphylium</taxon>
    </lineage>
</organism>
<keyword evidence="4" id="KW-0456">Lyase</keyword>
<protein>
    <submittedName>
        <fullName evidence="4">PALP-domain-containing protein</fullName>
        <ecNumber evidence="4">2.5.1.47</ecNumber>
        <ecNumber evidence="4">4.2.1.22</ecNumber>
    </submittedName>
</protein>
<dbReference type="PANTHER" id="PTHR10314">
    <property type="entry name" value="CYSTATHIONINE BETA-SYNTHASE"/>
    <property type="match status" value="1"/>
</dbReference>
<dbReference type="InterPro" id="IPR036052">
    <property type="entry name" value="TrpB-like_PALP_sf"/>
</dbReference>
<dbReference type="Gene3D" id="3.40.50.1100">
    <property type="match status" value="2"/>
</dbReference>
<comment type="cofactor">
    <cofactor evidence="1">
        <name>pyridoxal 5'-phosphate</name>
        <dbReference type="ChEBI" id="CHEBI:597326"/>
    </cofactor>
</comment>
<gene>
    <name evidence="4" type="ORF">DDE83_001037</name>
</gene>
<evidence type="ECO:0000256" key="1">
    <source>
        <dbReference type="ARBA" id="ARBA00001933"/>
    </source>
</evidence>
<evidence type="ECO:0000259" key="3">
    <source>
        <dbReference type="Pfam" id="PF00291"/>
    </source>
</evidence>
<dbReference type="EMBL" id="QGDH01000010">
    <property type="protein sequence ID" value="RAR15587.1"/>
    <property type="molecule type" value="Genomic_DNA"/>
</dbReference>
<dbReference type="PROSITE" id="PS00901">
    <property type="entry name" value="CYS_SYNTHASE"/>
    <property type="match status" value="1"/>
</dbReference>
<accession>A0A364NEF0</accession>
<dbReference type="GO" id="GO:0004124">
    <property type="term" value="F:cysteine synthase activity"/>
    <property type="evidence" value="ECO:0007669"/>
    <property type="project" value="UniProtKB-EC"/>
</dbReference>
<feature type="compositionally biased region" description="Polar residues" evidence="2">
    <location>
        <begin position="410"/>
        <end position="431"/>
    </location>
</feature>
<dbReference type="InterPro" id="IPR050214">
    <property type="entry name" value="Cys_Synth/Cystath_Beta-Synth"/>
</dbReference>
<feature type="compositionally biased region" description="Basic residues" evidence="2">
    <location>
        <begin position="432"/>
        <end position="445"/>
    </location>
</feature>
<proteinExistence type="predicted"/>
<dbReference type="GO" id="GO:0004122">
    <property type="term" value="F:cystathionine beta-synthase activity"/>
    <property type="evidence" value="ECO:0007669"/>
    <property type="project" value="UniProtKB-EC"/>
</dbReference>
<dbReference type="InterPro" id="IPR001216">
    <property type="entry name" value="P-phosphate_BS"/>
</dbReference>
<dbReference type="GO" id="GO:0006535">
    <property type="term" value="P:cysteine biosynthetic process from serine"/>
    <property type="evidence" value="ECO:0007669"/>
    <property type="project" value="InterPro"/>
</dbReference>
<dbReference type="Proteomes" id="UP000249619">
    <property type="component" value="Unassembled WGS sequence"/>
</dbReference>
<dbReference type="EC" id="4.2.1.22" evidence="4"/>
<feature type="region of interest" description="Disordered" evidence="2">
    <location>
        <begin position="409"/>
        <end position="469"/>
    </location>
</feature>
<sequence>MSDRSKYYILGAFLAGVALTAAYNKRLSAEENKNVVSDSRLVQQQNLLSNLAKIDDLDILKKSLLEIQRSLAEGTGDIKEGIEGCIGDTPLIRIKSLSEYTGCDILAKAEFLNGAGNSPKDRVALSIIEMAEEKGLLVPHSGDTIYEGTVGSTGISLAAICRARGYKAHICMPNDMAIEKSDLLLKLGAEVERVRPAPIVDQKQFVNLARAQAEEHTASSEKPGRGLFADQFETEANWRAHFTGTGPEIYEQTGRRLDAFISGAGTGGTISGVAMFLKSKLPDLKVVLADPPGSGLYNRIKYGVMFDPKEREGTRRRHQVDTIVEGIGINRVTHNFDIGRELVDDAIRVTDDQAISMARWLVEHDGIFVGSSSAVNCVAATKLAKSLGPGHRIVTILCDSPARCTPGDSIPSTTRTLLPVANSRNQQSQPYRNRKRRKRRRKKLFIHPNESMSHPRMSKANGINKTKQPNPRLIERRLHQKCTEMKISTRNPSLAVKISQMRLTIAPIVHVETGKTAPDFPPTMLSLFSLTEAQLDALATFYSQTHYSEHTFQYPMTMNWAHLFLDRCEGLPDDCRLDDVERLRVKMRMFARFIGMRGAETPTWEYERQMEILGNKIRWSVREEEERAERKAYSGPASLP</sequence>
<dbReference type="InterPro" id="IPR001926">
    <property type="entry name" value="TrpB-like_PALP"/>
</dbReference>
<evidence type="ECO:0000313" key="5">
    <source>
        <dbReference type="Proteomes" id="UP000249619"/>
    </source>
</evidence>
<dbReference type="STRING" id="183478.A0A364NEF0"/>
<keyword evidence="4" id="KW-0808">Transferase</keyword>
<keyword evidence="5" id="KW-1185">Reference proteome</keyword>
<evidence type="ECO:0000256" key="2">
    <source>
        <dbReference type="SAM" id="MobiDB-lite"/>
    </source>
</evidence>
<name>A0A364NEF0_STELY</name>
<comment type="caution">
    <text evidence="4">The sequence shown here is derived from an EMBL/GenBank/DDBJ whole genome shotgun (WGS) entry which is preliminary data.</text>
</comment>
<feature type="domain" description="Tryptophan synthase beta chain-like PALP" evidence="3">
    <location>
        <begin position="83"/>
        <end position="399"/>
    </location>
</feature>
<dbReference type="FunFam" id="3.40.50.1100:FF:000020">
    <property type="entry name" value="Cysteine synthase 2"/>
    <property type="match status" value="1"/>
</dbReference>
<dbReference type="CDD" id="cd01561">
    <property type="entry name" value="CBS_like"/>
    <property type="match status" value="1"/>
</dbReference>
<reference evidence="5" key="1">
    <citation type="submission" date="2018-05" db="EMBL/GenBank/DDBJ databases">
        <title>Draft genome sequence of Stemphylium lycopersici strain CIDEFI 213.</title>
        <authorList>
            <person name="Medina R."/>
            <person name="Franco M.E.E."/>
            <person name="Lucentini C.G."/>
            <person name="Saparrat M.C.N."/>
            <person name="Balatti P.A."/>
        </authorList>
    </citation>
    <scope>NUCLEOTIDE SEQUENCE [LARGE SCALE GENOMIC DNA]</scope>
    <source>
        <strain evidence="5">CIDEFI 213</strain>
    </source>
</reference>